<evidence type="ECO:0000313" key="5">
    <source>
        <dbReference type="Proteomes" id="UP000245728"/>
    </source>
</evidence>
<dbReference type="RefSeq" id="WP_109340469.1">
    <property type="nucleotide sequence ID" value="NZ_CP029347.1"/>
</dbReference>
<evidence type="ECO:0000313" key="4">
    <source>
        <dbReference type="EMBL" id="AWL12940.1"/>
    </source>
</evidence>
<dbReference type="Gene3D" id="3.40.50.1820">
    <property type="entry name" value="alpha/beta hydrolase"/>
    <property type="match status" value="1"/>
</dbReference>
<organism evidence="4 5">
    <name type="scientific">Saliniradius amylolyticus</name>
    <dbReference type="NCBI Taxonomy" id="2183582"/>
    <lineage>
        <taxon>Bacteria</taxon>
        <taxon>Pseudomonadati</taxon>
        <taxon>Pseudomonadota</taxon>
        <taxon>Gammaproteobacteria</taxon>
        <taxon>Alteromonadales</taxon>
        <taxon>Alteromonadaceae</taxon>
        <taxon>Saliniradius</taxon>
    </lineage>
</organism>
<keyword evidence="2" id="KW-0732">Signal</keyword>
<evidence type="ECO:0000256" key="1">
    <source>
        <dbReference type="ARBA" id="ARBA00022801"/>
    </source>
</evidence>
<dbReference type="PANTHER" id="PTHR42776">
    <property type="entry name" value="SERINE PEPTIDASE S9 FAMILY MEMBER"/>
    <property type="match status" value="1"/>
</dbReference>
<dbReference type="KEGG" id="salh:HMF8227_02488"/>
<keyword evidence="5" id="KW-1185">Reference proteome</keyword>
<reference evidence="4 5" key="1">
    <citation type="submission" date="2018-05" db="EMBL/GenBank/DDBJ databases">
        <title>Salinimonas sp. HMF8227 Genome sequencing and assembly.</title>
        <authorList>
            <person name="Kang H."/>
            <person name="Kang J."/>
            <person name="Cha I."/>
            <person name="Kim H."/>
            <person name="Joh K."/>
        </authorList>
    </citation>
    <scope>NUCLEOTIDE SEQUENCE [LARGE SCALE GENOMIC DNA]</scope>
    <source>
        <strain evidence="4 5">HMF8227</strain>
    </source>
</reference>
<gene>
    <name evidence="4" type="ORF">HMF8227_02488</name>
</gene>
<dbReference type="GO" id="GO:0004252">
    <property type="term" value="F:serine-type endopeptidase activity"/>
    <property type="evidence" value="ECO:0007669"/>
    <property type="project" value="TreeGrafter"/>
</dbReference>
<dbReference type="GO" id="GO:0008242">
    <property type="term" value="F:omega peptidase activity"/>
    <property type="evidence" value="ECO:0007669"/>
    <property type="project" value="UniProtKB-EC"/>
</dbReference>
<keyword evidence="1 4" id="KW-0378">Hydrolase</keyword>
<protein>
    <submittedName>
        <fullName evidence="4">Acylaminoacyl-peptidase</fullName>
        <ecNumber evidence="4">3.4.19.1</ecNumber>
    </submittedName>
</protein>
<dbReference type="EC" id="3.4.19.1" evidence="4"/>
<dbReference type="SUPFAM" id="SSF82171">
    <property type="entry name" value="DPP6 N-terminal domain-like"/>
    <property type="match status" value="1"/>
</dbReference>
<feature type="signal peptide" evidence="2">
    <location>
        <begin position="1"/>
        <end position="21"/>
    </location>
</feature>
<dbReference type="InterPro" id="IPR001375">
    <property type="entry name" value="Peptidase_S9_cat"/>
</dbReference>
<dbReference type="Proteomes" id="UP000245728">
    <property type="component" value="Chromosome"/>
</dbReference>
<proteinExistence type="predicted"/>
<dbReference type="GO" id="GO:0006508">
    <property type="term" value="P:proteolysis"/>
    <property type="evidence" value="ECO:0007669"/>
    <property type="project" value="InterPro"/>
</dbReference>
<name>A0A2S2E6Q7_9ALTE</name>
<dbReference type="OrthoDB" id="4269629at2"/>
<dbReference type="SUPFAM" id="SSF53474">
    <property type="entry name" value="alpha/beta-Hydrolases"/>
    <property type="match status" value="1"/>
</dbReference>
<evidence type="ECO:0000259" key="3">
    <source>
        <dbReference type="Pfam" id="PF00326"/>
    </source>
</evidence>
<dbReference type="InterPro" id="IPR029058">
    <property type="entry name" value="AB_hydrolase_fold"/>
</dbReference>
<dbReference type="PANTHER" id="PTHR42776:SF27">
    <property type="entry name" value="DIPEPTIDYL PEPTIDASE FAMILY MEMBER 6"/>
    <property type="match status" value="1"/>
</dbReference>
<evidence type="ECO:0000256" key="2">
    <source>
        <dbReference type="SAM" id="SignalP"/>
    </source>
</evidence>
<dbReference type="Pfam" id="PF00326">
    <property type="entry name" value="Peptidase_S9"/>
    <property type="match status" value="1"/>
</dbReference>
<sequence length="632" mass="71546">MKCSKLVSLTLLGLVSLFASAKETLPLDAFAMLPAIKQVSVSRDGEHLAMLRATNKNGDYIIEVHKIRDLKAKPVRLGADRMEITSFQWLNNEKLGVGFRQNIQDGNKNYWVNKYAIVSADGKGDWLVPFRSDNQASFSLLSALPGDDDEVLLEYDVNNNRIPDVVRFNINNGRSRTVLRGNTQISGGFIPDSDGEIRAARGFNAADTTIDLYARASTEDDWVKVKSISPKKREVFDFLYFSKEEPTKVYVKATLGQDKAGIYLYDIKTGEYSERLFGLKSVDADGVVLSSKEEDLGTLQGFRFTTKHPDVYWTDPNEQALQESIEALFEDKFVRTVSRSEDDNEIVIKTLSDHDAGTYYLLKDKKSLNKIGEVFPLIEPQHLSDVKYISYKAKDGLKIPAYVTIPSRGEKPYPTVVMPHGGPWARDIVIYDEWSQLLAHHGYLVIQPQFRGSEGFGLDHWIAGDNEWGQKMQDDMDQGAQFLIEKGLADPERLAMFGWSYGGYSAFVGSMRENNIYQCTIAGAGVSDLARINATLHESIYLRELQRPTISGVSPLDQVEKVNVPIMVVHGDIDQRVPVEHSRLFVEELEEHNKDYKYVELEGADHFSNTLYYNHKKEFYSSMLDWLENKCF</sequence>
<dbReference type="EMBL" id="CP029347">
    <property type="protein sequence ID" value="AWL12940.1"/>
    <property type="molecule type" value="Genomic_DNA"/>
</dbReference>
<dbReference type="AlphaFoldDB" id="A0A2S2E6Q7"/>
<feature type="chain" id="PRO_5015695693" evidence="2">
    <location>
        <begin position="22"/>
        <end position="632"/>
    </location>
</feature>
<accession>A0A2S2E6Q7</accession>
<feature type="domain" description="Peptidase S9 prolyl oligopeptidase catalytic" evidence="3">
    <location>
        <begin position="436"/>
        <end position="630"/>
    </location>
</feature>